<feature type="domain" description="DSBA-like thioredoxin" evidence="1">
    <location>
        <begin position="9"/>
        <end position="196"/>
    </location>
</feature>
<dbReference type="AlphaFoldDB" id="A0A0N8H8M3"/>
<proteinExistence type="predicted"/>
<name>A0A0N8H8M3_9HYPO</name>
<reference evidence="2 3" key="1">
    <citation type="submission" date="2015-09" db="EMBL/GenBank/DDBJ databases">
        <title>Draft genome of a European isolate of the apple canker pathogen Neonectria ditissima.</title>
        <authorList>
            <person name="Gomez-Cortecero A."/>
            <person name="Harrison R.J."/>
            <person name="Armitage A.D."/>
        </authorList>
    </citation>
    <scope>NUCLEOTIDE SEQUENCE [LARGE SCALE GENOMIC DNA]</scope>
    <source>
        <strain evidence="2 3">R09/05</strain>
    </source>
</reference>
<keyword evidence="3" id="KW-1185">Reference proteome</keyword>
<dbReference type="GO" id="GO:0016491">
    <property type="term" value="F:oxidoreductase activity"/>
    <property type="evidence" value="ECO:0007669"/>
    <property type="project" value="InterPro"/>
</dbReference>
<comment type="caution">
    <text evidence="2">The sequence shown here is derived from an EMBL/GenBank/DDBJ whole genome shotgun (WGS) entry which is preliminary data.</text>
</comment>
<dbReference type="PANTHER" id="PTHR13887">
    <property type="entry name" value="GLUTATHIONE S-TRANSFERASE KAPPA"/>
    <property type="match status" value="1"/>
</dbReference>
<sequence>MTVFNIAVTADTVCPFCYAATKQISNAIAAYAEKNPASSNEFKIRWNPFFLMADPPKPSVDKHDYMISKYGAEMLERIDSAQAKLAKEHGINFSKTGKVGDTLDSHRLIMFAGTRSGVLQQKVISGVYKSHFEDGLDLAEPKILLKIAADAGLPEDETAAWLASEAGVSEVNTKATEARAAGITSVPNISVSGHDIGTQRDVQSFLDVFKKVENSSA</sequence>
<accession>A0A0N8H8M3</accession>
<organism evidence="2 3">
    <name type="scientific">Neonectria ditissima</name>
    <dbReference type="NCBI Taxonomy" id="78410"/>
    <lineage>
        <taxon>Eukaryota</taxon>
        <taxon>Fungi</taxon>
        <taxon>Dikarya</taxon>
        <taxon>Ascomycota</taxon>
        <taxon>Pezizomycotina</taxon>
        <taxon>Sordariomycetes</taxon>
        <taxon>Hypocreomycetidae</taxon>
        <taxon>Hypocreales</taxon>
        <taxon>Nectriaceae</taxon>
        <taxon>Neonectria</taxon>
    </lineage>
</organism>
<evidence type="ECO:0000313" key="3">
    <source>
        <dbReference type="Proteomes" id="UP000050424"/>
    </source>
</evidence>
<dbReference type="Proteomes" id="UP000050424">
    <property type="component" value="Unassembled WGS sequence"/>
</dbReference>
<dbReference type="Gene3D" id="3.40.30.10">
    <property type="entry name" value="Glutaredoxin"/>
    <property type="match status" value="1"/>
</dbReference>
<dbReference type="InterPro" id="IPR001853">
    <property type="entry name" value="DSBA-like_thioredoxin_dom"/>
</dbReference>
<gene>
    <name evidence="2" type="ORF">AK830_g1604</name>
</gene>
<dbReference type="CDD" id="cd03024">
    <property type="entry name" value="DsbA_FrnE"/>
    <property type="match status" value="1"/>
</dbReference>
<evidence type="ECO:0000313" key="2">
    <source>
        <dbReference type="EMBL" id="KPM44972.1"/>
    </source>
</evidence>
<dbReference type="PANTHER" id="PTHR13887:SF41">
    <property type="entry name" value="THIOREDOXIN SUPERFAMILY PROTEIN"/>
    <property type="match status" value="1"/>
</dbReference>
<dbReference type="Pfam" id="PF01323">
    <property type="entry name" value="DSBA"/>
    <property type="match status" value="1"/>
</dbReference>
<dbReference type="InterPro" id="IPR036249">
    <property type="entry name" value="Thioredoxin-like_sf"/>
</dbReference>
<protein>
    <recommendedName>
        <fullName evidence="1">DSBA-like thioredoxin domain-containing protein</fullName>
    </recommendedName>
</protein>
<evidence type="ECO:0000259" key="1">
    <source>
        <dbReference type="Pfam" id="PF01323"/>
    </source>
</evidence>
<dbReference type="OrthoDB" id="1930760at2759"/>
<dbReference type="EMBL" id="LKCW01000013">
    <property type="protein sequence ID" value="KPM44972.1"/>
    <property type="molecule type" value="Genomic_DNA"/>
</dbReference>
<dbReference type="SUPFAM" id="SSF52833">
    <property type="entry name" value="Thioredoxin-like"/>
    <property type="match status" value="1"/>
</dbReference>